<sequence>MMKKLTIVWLLMITALGSTKAQDFQYSQFYAAPLYLNPAMAGATELTRVGANYRKQWPGLSNDFTAYAAYIDHYSYDLNSGFGLAVNSFRESNMNINTSDISLFYSYNLQLADTWHLRFGGQAAIVRRSAVLDNLVFGDQIDVFSQTIAPNTLDQIPAFDPYSYLDISFGTLVNNDFFFLGIAGHHVNQPRLSFFPDNSQNTLPLKVGIHGGYNIPLGSNYQWGSPFDNQVTLLASYKQQGPFKQLDIGTQLLYGKVIGGLSYRGIPSTQYSPNHDAIIALLGIKLDAGFVIGYSYDYQLSPIGSQTKGAHEVSFRYLFLWGNPKDRNRKSRINDCFYYMM</sequence>
<organism evidence="2 3">
    <name type="scientific">Echinicola vietnamensis (strain DSM 17526 / LMG 23754 / KMM 6221)</name>
    <dbReference type="NCBI Taxonomy" id="926556"/>
    <lineage>
        <taxon>Bacteria</taxon>
        <taxon>Pseudomonadati</taxon>
        <taxon>Bacteroidota</taxon>
        <taxon>Cytophagia</taxon>
        <taxon>Cytophagales</taxon>
        <taxon>Cyclobacteriaceae</taxon>
        <taxon>Echinicola</taxon>
    </lineage>
</organism>
<feature type="chain" id="PRO_5003942005" evidence="1">
    <location>
        <begin position="22"/>
        <end position="341"/>
    </location>
</feature>
<dbReference type="HOGENOM" id="CLU_068235_1_0_10"/>
<dbReference type="Proteomes" id="UP000010796">
    <property type="component" value="Chromosome"/>
</dbReference>
<name>L0FYQ5_ECHVK</name>
<protein>
    <submittedName>
        <fullName evidence="2">Bacteroidetes-specific putative membrane protein</fullName>
    </submittedName>
</protein>
<dbReference type="NCBIfam" id="TIGR03519">
    <property type="entry name" value="T9SS_PorP_fam"/>
    <property type="match status" value="1"/>
</dbReference>
<keyword evidence="3" id="KW-1185">Reference proteome</keyword>
<proteinExistence type="predicted"/>
<gene>
    <name evidence="2" type="ordered locus">Echvi_1918</name>
</gene>
<evidence type="ECO:0000256" key="1">
    <source>
        <dbReference type="SAM" id="SignalP"/>
    </source>
</evidence>
<keyword evidence="1" id="KW-0732">Signal</keyword>
<dbReference type="STRING" id="926556.Echvi_1918"/>
<feature type="signal peptide" evidence="1">
    <location>
        <begin position="1"/>
        <end position="21"/>
    </location>
</feature>
<dbReference type="AlphaFoldDB" id="L0FYQ5"/>
<reference evidence="3" key="1">
    <citation type="submission" date="2012-02" db="EMBL/GenBank/DDBJ databases">
        <title>The complete genome of Echinicola vietnamensis DSM 17526.</title>
        <authorList>
            <person name="Lucas S."/>
            <person name="Copeland A."/>
            <person name="Lapidus A."/>
            <person name="Glavina del Rio T."/>
            <person name="Dalin E."/>
            <person name="Tice H."/>
            <person name="Bruce D."/>
            <person name="Goodwin L."/>
            <person name="Pitluck S."/>
            <person name="Peters L."/>
            <person name="Ovchinnikova G."/>
            <person name="Teshima H."/>
            <person name="Kyrpides N."/>
            <person name="Mavromatis K."/>
            <person name="Ivanova N."/>
            <person name="Brettin T."/>
            <person name="Detter J.C."/>
            <person name="Han C."/>
            <person name="Larimer F."/>
            <person name="Land M."/>
            <person name="Hauser L."/>
            <person name="Markowitz V."/>
            <person name="Cheng J.-F."/>
            <person name="Hugenholtz P."/>
            <person name="Woyke T."/>
            <person name="Wu D."/>
            <person name="Brambilla E."/>
            <person name="Klenk H.-P."/>
            <person name="Eisen J.A."/>
        </authorList>
    </citation>
    <scope>NUCLEOTIDE SEQUENCE [LARGE SCALE GENOMIC DNA]</scope>
    <source>
        <strain evidence="3">DSM 17526 / LMG 23754 / KMM 6221</strain>
    </source>
</reference>
<evidence type="ECO:0000313" key="3">
    <source>
        <dbReference type="Proteomes" id="UP000010796"/>
    </source>
</evidence>
<dbReference type="EMBL" id="CP003346">
    <property type="protein sequence ID" value="AGA78173.1"/>
    <property type="molecule type" value="Genomic_DNA"/>
</dbReference>
<dbReference type="InterPro" id="IPR019861">
    <property type="entry name" value="PorP/SprF_Bacteroidetes"/>
</dbReference>
<dbReference type="Pfam" id="PF11751">
    <property type="entry name" value="PorP_SprF"/>
    <property type="match status" value="1"/>
</dbReference>
<dbReference type="RefSeq" id="WP_015265734.1">
    <property type="nucleotide sequence ID" value="NC_019904.1"/>
</dbReference>
<evidence type="ECO:0000313" key="2">
    <source>
        <dbReference type="EMBL" id="AGA78173.1"/>
    </source>
</evidence>
<accession>L0FYQ5</accession>
<dbReference type="KEGG" id="evi:Echvi_1918"/>
<dbReference type="OrthoDB" id="1186563at2"/>
<dbReference type="eggNOG" id="COG4772">
    <property type="taxonomic scope" value="Bacteria"/>
</dbReference>